<dbReference type="AlphaFoldDB" id="A0AAV7KK07"/>
<reference evidence="5 6" key="1">
    <citation type="journal article" date="2023" name="BMC Biol.">
        <title>The compact genome of the sponge Oopsacas minuta (Hexactinellida) is lacking key metazoan core genes.</title>
        <authorList>
            <person name="Santini S."/>
            <person name="Schenkelaars Q."/>
            <person name="Jourda C."/>
            <person name="Duchesne M."/>
            <person name="Belahbib H."/>
            <person name="Rocher C."/>
            <person name="Selva M."/>
            <person name="Riesgo A."/>
            <person name="Vervoort M."/>
            <person name="Leys S.P."/>
            <person name="Kodjabachian L."/>
            <person name="Le Bivic A."/>
            <person name="Borchiellini C."/>
            <person name="Claverie J.M."/>
            <person name="Renard E."/>
        </authorList>
    </citation>
    <scope>NUCLEOTIDE SEQUENCE [LARGE SCALE GENOMIC DNA]</scope>
    <source>
        <strain evidence="5">SPO-2</strain>
    </source>
</reference>
<accession>A0AAV7KK07</accession>
<keyword evidence="3 4" id="KW-0687">Ribonucleoprotein</keyword>
<dbReference type="InterPro" id="IPR000554">
    <property type="entry name" value="Ribosomal_eS7"/>
</dbReference>
<evidence type="ECO:0000313" key="6">
    <source>
        <dbReference type="Proteomes" id="UP001165289"/>
    </source>
</evidence>
<protein>
    <recommendedName>
        <fullName evidence="4">40S ribosomal protein S7</fullName>
    </recommendedName>
</protein>
<evidence type="ECO:0000256" key="3">
    <source>
        <dbReference type="ARBA" id="ARBA00023274"/>
    </source>
</evidence>
<gene>
    <name evidence="5" type="ORF">LOD99_13884</name>
</gene>
<evidence type="ECO:0000313" key="5">
    <source>
        <dbReference type="EMBL" id="KAI6660296.1"/>
    </source>
</evidence>
<dbReference type="GO" id="GO:0006364">
    <property type="term" value="P:rRNA processing"/>
    <property type="evidence" value="ECO:0007669"/>
    <property type="project" value="TreeGrafter"/>
</dbReference>
<dbReference type="PANTHER" id="PTHR11278:SF0">
    <property type="entry name" value="SMALL RIBOSOMAL SUBUNIT PROTEIN ES7"/>
    <property type="match status" value="1"/>
</dbReference>
<dbReference type="PANTHER" id="PTHR11278">
    <property type="entry name" value="40S RIBOSOMAL PROTEIN S7"/>
    <property type="match status" value="1"/>
</dbReference>
<proteinExistence type="inferred from homology"/>
<dbReference type="GO" id="GO:0032040">
    <property type="term" value="C:small-subunit processome"/>
    <property type="evidence" value="ECO:0007669"/>
    <property type="project" value="TreeGrafter"/>
</dbReference>
<organism evidence="5 6">
    <name type="scientific">Oopsacas minuta</name>
    <dbReference type="NCBI Taxonomy" id="111878"/>
    <lineage>
        <taxon>Eukaryota</taxon>
        <taxon>Metazoa</taxon>
        <taxon>Porifera</taxon>
        <taxon>Hexactinellida</taxon>
        <taxon>Hexasterophora</taxon>
        <taxon>Lyssacinosida</taxon>
        <taxon>Leucopsacidae</taxon>
        <taxon>Oopsacas</taxon>
    </lineage>
</organism>
<evidence type="ECO:0000256" key="4">
    <source>
        <dbReference type="RuleBase" id="RU364105"/>
    </source>
</evidence>
<name>A0AAV7KK07_9METZ</name>
<comment type="similarity">
    <text evidence="1 4">Belongs to the eukaryotic ribosomal protein eS7 family.</text>
</comment>
<dbReference type="GO" id="GO:0042274">
    <property type="term" value="P:ribosomal small subunit biogenesis"/>
    <property type="evidence" value="ECO:0007669"/>
    <property type="project" value="TreeGrafter"/>
</dbReference>
<dbReference type="Pfam" id="PF01251">
    <property type="entry name" value="Ribosomal_S7e"/>
    <property type="match status" value="1"/>
</dbReference>
<dbReference type="GO" id="GO:0022627">
    <property type="term" value="C:cytosolic small ribosomal subunit"/>
    <property type="evidence" value="ECO:0007669"/>
    <property type="project" value="TreeGrafter"/>
</dbReference>
<comment type="caution">
    <text evidence="5">The sequence shown here is derived from an EMBL/GenBank/DDBJ whole genome shotgun (WGS) entry which is preliminary data.</text>
</comment>
<dbReference type="Proteomes" id="UP001165289">
    <property type="component" value="Unassembled WGS sequence"/>
</dbReference>
<dbReference type="GO" id="GO:0030686">
    <property type="term" value="C:90S preribosome"/>
    <property type="evidence" value="ECO:0007669"/>
    <property type="project" value="TreeGrafter"/>
</dbReference>
<keyword evidence="2 4" id="KW-0689">Ribosomal protein</keyword>
<dbReference type="GO" id="GO:0006412">
    <property type="term" value="P:translation"/>
    <property type="evidence" value="ECO:0007669"/>
    <property type="project" value="InterPro"/>
</dbReference>
<dbReference type="EMBL" id="JAKMXF010000033">
    <property type="protein sequence ID" value="KAI6660296.1"/>
    <property type="molecule type" value="Genomic_DNA"/>
</dbReference>
<evidence type="ECO:0000256" key="1">
    <source>
        <dbReference type="ARBA" id="ARBA00007820"/>
    </source>
</evidence>
<dbReference type="GO" id="GO:0003735">
    <property type="term" value="F:structural constituent of ribosome"/>
    <property type="evidence" value="ECO:0007669"/>
    <property type="project" value="InterPro"/>
</dbReference>
<evidence type="ECO:0000256" key="2">
    <source>
        <dbReference type="ARBA" id="ARBA00022980"/>
    </source>
</evidence>
<keyword evidence="6" id="KW-1185">Reference proteome</keyword>
<sequence>MASYSETAKVIKPQGATISDIEKSLSSSLFELEKNPDLKLLKELDILGAKELDAHGKKAIVVTVPFPQLRAFQRLHAKLTRELEKKYSGKVVVFIAKRTILPRQTRKTRNQKQKRPTSRTLTSVHNALLEDLVYPGEIVGKRTRIRLDGKRQIKIHLDHQQKVHLETKVGVFSQIYRKLTGKEVVFEFPAV</sequence>